<dbReference type="InterPro" id="IPR050750">
    <property type="entry name" value="C5-MTase"/>
</dbReference>
<evidence type="ECO:0000313" key="11">
    <source>
        <dbReference type="Proteomes" id="UP000285379"/>
    </source>
</evidence>
<evidence type="ECO:0000313" key="12">
    <source>
        <dbReference type="Proteomes" id="UP000286392"/>
    </source>
</evidence>
<evidence type="ECO:0000313" key="10">
    <source>
        <dbReference type="EMBL" id="RHK85944.1"/>
    </source>
</evidence>
<evidence type="ECO:0000256" key="7">
    <source>
        <dbReference type="RuleBase" id="RU000416"/>
    </source>
</evidence>
<dbReference type="AlphaFoldDB" id="A0A412VTI5"/>
<sequence>MNYGRWNDERCNYPPHTQHLYPYRWSLEDVVFTKDKGKVFSCFACGGGSTMGYKIAGYDVIGCNEIDPRMMKCYETNHHPQYSYLEDIRDLVKRNNLPEELYNLDILDGSPPCSTFSMSGLREDAWGKEKKFKEGQKTQVLDTLFFDFIALAKRLKPKVVIAENVKGLLLGNAIDYVRRIYKDFEEAGYYCQHFLLDASKMGVPQKRERVFFICIRHDLGVHFLKVSDLFNVEPHICMKFNEIPILMKEITDFKGKEIKNGTKIRYVWEHREITDKDMSDTCMRLYGKELFFSKKYILEDRICNTITSKHDDLIHFTQPLYLSTSEICKVSTFPIDYNFCNQSPHYICGMSVPPVMMAHVASRVWKYWLSKL</sequence>
<dbReference type="PRINTS" id="PR00105">
    <property type="entry name" value="C5METTRFRASE"/>
</dbReference>
<proteinExistence type="inferred from homology"/>
<dbReference type="Gene3D" id="3.90.120.10">
    <property type="entry name" value="DNA Methylase, subunit A, domain 2"/>
    <property type="match status" value="1"/>
</dbReference>
<organism evidence="9 11">
    <name type="scientific">Phocaeicola vulgatus</name>
    <name type="common">Bacteroides vulgatus</name>
    <dbReference type="NCBI Taxonomy" id="821"/>
    <lineage>
        <taxon>Bacteria</taxon>
        <taxon>Pseudomonadati</taxon>
        <taxon>Bacteroidota</taxon>
        <taxon>Bacteroidia</taxon>
        <taxon>Bacteroidales</taxon>
        <taxon>Bacteroidaceae</taxon>
        <taxon>Phocaeicola</taxon>
    </lineage>
</organism>
<evidence type="ECO:0000256" key="2">
    <source>
        <dbReference type="ARBA" id="ARBA00022679"/>
    </source>
</evidence>
<keyword evidence="4" id="KW-0680">Restriction system</keyword>
<name>A0A412VTI5_PHOVU</name>
<keyword evidence="3 6" id="KW-0949">S-adenosyl-L-methionine</keyword>
<feature type="active site" evidence="6">
    <location>
        <position position="113"/>
    </location>
</feature>
<dbReference type="NCBIfam" id="TIGR00675">
    <property type="entry name" value="dcm"/>
    <property type="match status" value="1"/>
</dbReference>
<comment type="similarity">
    <text evidence="6 7">Belongs to the class I-like SAM-binding methyltransferase superfamily. C5-methyltransferase family.</text>
</comment>
<dbReference type="GO" id="GO:0032259">
    <property type="term" value="P:methylation"/>
    <property type="evidence" value="ECO:0007669"/>
    <property type="project" value="UniProtKB-KW"/>
</dbReference>
<dbReference type="SUPFAM" id="SSF53335">
    <property type="entry name" value="S-adenosyl-L-methionine-dependent methyltransferases"/>
    <property type="match status" value="1"/>
</dbReference>
<dbReference type="PROSITE" id="PS51679">
    <property type="entry name" value="SAM_MT_C5"/>
    <property type="match status" value="1"/>
</dbReference>
<dbReference type="PANTHER" id="PTHR46098">
    <property type="entry name" value="TRNA (CYTOSINE(38)-C(5))-METHYLTRANSFERASE"/>
    <property type="match status" value="1"/>
</dbReference>
<evidence type="ECO:0000256" key="6">
    <source>
        <dbReference type="PROSITE-ProRule" id="PRU01016"/>
    </source>
</evidence>
<keyword evidence="1 6" id="KW-0489">Methyltransferase</keyword>
<dbReference type="EMBL" id="QROB01000020">
    <property type="protein sequence ID" value="RHK85944.1"/>
    <property type="molecule type" value="Genomic_DNA"/>
</dbReference>
<dbReference type="EMBL" id="QRYT01000006">
    <property type="protein sequence ID" value="RGV12958.1"/>
    <property type="molecule type" value="Genomic_DNA"/>
</dbReference>
<dbReference type="GO" id="GO:0009307">
    <property type="term" value="P:DNA restriction-modification system"/>
    <property type="evidence" value="ECO:0007669"/>
    <property type="project" value="UniProtKB-KW"/>
</dbReference>
<dbReference type="PANTHER" id="PTHR46098:SF1">
    <property type="entry name" value="TRNA (CYTOSINE(38)-C(5))-METHYLTRANSFERASE"/>
    <property type="match status" value="1"/>
</dbReference>
<comment type="caution">
    <text evidence="9">The sequence shown here is derived from an EMBL/GenBank/DDBJ whole genome shotgun (WGS) entry which is preliminary data.</text>
</comment>
<keyword evidence="2 6" id="KW-0808">Transferase</keyword>
<dbReference type="Pfam" id="PF00145">
    <property type="entry name" value="DNA_methylase"/>
    <property type="match status" value="1"/>
</dbReference>
<dbReference type="GO" id="GO:0003886">
    <property type="term" value="F:DNA (cytosine-5-)-methyltransferase activity"/>
    <property type="evidence" value="ECO:0007669"/>
    <property type="project" value="UniProtKB-EC"/>
</dbReference>
<gene>
    <name evidence="9" type="primary">dcm</name>
    <name evidence="10" type="ORF">DW043_13825</name>
    <name evidence="9" type="ORF">DWW27_04025</name>
</gene>
<dbReference type="InterPro" id="IPR018117">
    <property type="entry name" value="C5_DNA_meth_AS"/>
</dbReference>
<dbReference type="Proteomes" id="UP000285379">
    <property type="component" value="Unassembled WGS sequence"/>
</dbReference>
<dbReference type="InterPro" id="IPR001525">
    <property type="entry name" value="C5_MeTfrase"/>
</dbReference>
<evidence type="ECO:0000256" key="8">
    <source>
        <dbReference type="RuleBase" id="RU000417"/>
    </source>
</evidence>
<dbReference type="InterPro" id="IPR029063">
    <property type="entry name" value="SAM-dependent_MTases_sf"/>
</dbReference>
<protein>
    <recommendedName>
        <fullName evidence="8">Cytosine-specific methyltransferase</fullName>
        <ecNumber evidence="8">2.1.1.37</ecNumber>
    </recommendedName>
</protein>
<dbReference type="Proteomes" id="UP000286392">
    <property type="component" value="Unassembled WGS sequence"/>
</dbReference>
<evidence type="ECO:0000256" key="1">
    <source>
        <dbReference type="ARBA" id="ARBA00022603"/>
    </source>
</evidence>
<evidence type="ECO:0000313" key="9">
    <source>
        <dbReference type="EMBL" id="RGV12958.1"/>
    </source>
</evidence>
<reference evidence="11 12" key="1">
    <citation type="submission" date="2018-08" db="EMBL/GenBank/DDBJ databases">
        <title>A genome reference for cultivated species of the human gut microbiota.</title>
        <authorList>
            <person name="Zou Y."/>
            <person name="Xue W."/>
            <person name="Luo G."/>
        </authorList>
    </citation>
    <scope>NUCLEOTIDE SEQUENCE [LARGE SCALE GENOMIC DNA]</scope>
    <source>
        <strain evidence="9 11">AF14-8</strain>
        <strain evidence="10 12">AF39-8AT</strain>
    </source>
</reference>
<evidence type="ECO:0000256" key="3">
    <source>
        <dbReference type="ARBA" id="ARBA00022691"/>
    </source>
</evidence>
<evidence type="ECO:0000256" key="5">
    <source>
        <dbReference type="ARBA" id="ARBA00047422"/>
    </source>
</evidence>
<dbReference type="Gene3D" id="3.40.50.150">
    <property type="entry name" value="Vaccinia Virus protein VP39"/>
    <property type="match status" value="1"/>
</dbReference>
<dbReference type="EC" id="2.1.1.37" evidence="8"/>
<dbReference type="PROSITE" id="PS00094">
    <property type="entry name" value="C5_MTASE_1"/>
    <property type="match status" value="1"/>
</dbReference>
<comment type="catalytic activity">
    <reaction evidence="5 8">
        <text>a 2'-deoxycytidine in DNA + S-adenosyl-L-methionine = a 5-methyl-2'-deoxycytidine in DNA + S-adenosyl-L-homocysteine + H(+)</text>
        <dbReference type="Rhea" id="RHEA:13681"/>
        <dbReference type="Rhea" id="RHEA-COMP:11369"/>
        <dbReference type="Rhea" id="RHEA-COMP:11370"/>
        <dbReference type="ChEBI" id="CHEBI:15378"/>
        <dbReference type="ChEBI" id="CHEBI:57856"/>
        <dbReference type="ChEBI" id="CHEBI:59789"/>
        <dbReference type="ChEBI" id="CHEBI:85452"/>
        <dbReference type="ChEBI" id="CHEBI:85454"/>
        <dbReference type="EC" id="2.1.1.37"/>
    </reaction>
</comment>
<evidence type="ECO:0000256" key="4">
    <source>
        <dbReference type="ARBA" id="ARBA00022747"/>
    </source>
</evidence>
<accession>A0A412VTI5</accession>